<dbReference type="GeneID" id="19272635"/>
<organism evidence="5 6">
    <name type="scientific">Pestalotiopsis fici (strain W106-1 / CGMCC3.15140)</name>
    <dbReference type="NCBI Taxonomy" id="1229662"/>
    <lineage>
        <taxon>Eukaryota</taxon>
        <taxon>Fungi</taxon>
        <taxon>Dikarya</taxon>
        <taxon>Ascomycota</taxon>
        <taxon>Pezizomycotina</taxon>
        <taxon>Sordariomycetes</taxon>
        <taxon>Xylariomycetidae</taxon>
        <taxon>Amphisphaeriales</taxon>
        <taxon>Sporocadaceae</taxon>
        <taxon>Pestalotiopsis</taxon>
    </lineage>
</organism>
<evidence type="ECO:0000256" key="3">
    <source>
        <dbReference type="ARBA" id="ARBA00023128"/>
    </source>
</evidence>
<dbReference type="Proteomes" id="UP000030651">
    <property type="component" value="Unassembled WGS sequence"/>
</dbReference>
<keyword evidence="6" id="KW-1185">Reference proteome</keyword>
<dbReference type="RefSeq" id="XP_007834394.1">
    <property type="nucleotide sequence ID" value="XM_007836203.1"/>
</dbReference>
<comment type="subcellular location">
    <subcellularLocation>
        <location evidence="1">Mitochondrion inner membrane</location>
    </subcellularLocation>
</comment>
<dbReference type="InterPro" id="IPR039297">
    <property type="entry name" value="COX7a"/>
</dbReference>
<evidence type="ECO:0000313" key="5">
    <source>
        <dbReference type="EMBL" id="ETS80093.1"/>
    </source>
</evidence>
<evidence type="ECO:0000256" key="4">
    <source>
        <dbReference type="ARBA" id="ARBA00023136"/>
    </source>
</evidence>
<dbReference type="Pfam" id="PF02238">
    <property type="entry name" value="COX7a"/>
    <property type="match status" value="1"/>
</dbReference>
<dbReference type="eggNOG" id="ENOG502S7DE">
    <property type="taxonomic scope" value="Eukaryota"/>
</dbReference>
<dbReference type="OMA" id="YKAHTRL"/>
<proteinExistence type="predicted"/>
<sequence length="70" mass="7979">MGLVDAPNKVPQHQKSYQAAYAQHTRLWQIGSRSSYLLLPYKVLVWGSLSASLYMMGRKIAGYNTWFGKD</sequence>
<dbReference type="InParanoid" id="W3X1T3"/>
<dbReference type="HOGENOM" id="CLU_169147_1_1_1"/>
<name>W3X1T3_PESFW</name>
<dbReference type="OrthoDB" id="5511599at2759"/>
<dbReference type="KEGG" id="pfy:PFICI_07622"/>
<evidence type="ECO:0000256" key="2">
    <source>
        <dbReference type="ARBA" id="ARBA00022792"/>
    </source>
</evidence>
<dbReference type="GO" id="GO:0005743">
    <property type="term" value="C:mitochondrial inner membrane"/>
    <property type="evidence" value="ECO:0007669"/>
    <property type="project" value="UniProtKB-SubCell"/>
</dbReference>
<dbReference type="AlphaFoldDB" id="W3X1T3"/>
<evidence type="ECO:0000313" key="6">
    <source>
        <dbReference type="Proteomes" id="UP000030651"/>
    </source>
</evidence>
<keyword evidence="3" id="KW-0496">Mitochondrion</keyword>
<protein>
    <submittedName>
        <fullName evidence="5">Uncharacterized protein</fullName>
    </submittedName>
</protein>
<dbReference type="STRING" id="1229662.W3X1T3"/>
<reference evidence="6" key="1">
    <citation type="journal article" date="2015" name="BMC Genomics">
        <title>Genomic and transcriptomic analysis of the endophytic fungus Pestalotiopsis fici reveals its lifestyle and high potential for synthesis of natural products.</title>
        <authorList>
            <person name="Wang X."/>
            <person name="Zhang X."/>
            <person name="Liu L."/>
            <person name="Xiang M."/>
            <person name="Wang W."/>
            <person name="Sun X."/>
            <person name="Che Y."/>
            <person name="Guo L."/>
            <person name="Liu G."/>
            <person name="Guo L."/>
            <person name="Wang C."/>
            <person name="Yin W.B."/>
            <person name="Stadler M."/>
            <person name="Zhang X."/>
            <person name="Liu X."/>
        </authorList>
    </citation>
    <scope>NUCLEOTIDE SEQUENCE [LARGE SCALE GENOMIC DNA]</scope>
    <source>
        <strain evidence="6">W106-1 / CGMCC3.15140</strain>
    </source>
</reference>
<accession>W3X1T3</accession>
<gene>
    <name evidence="5" type="ORF">PFICI_07622</name>
</gene>
<evidence type="ECO:0000256" key="1">
    <source>
        <dbReference type="ARBA" id="ARBA00004273"/>
    </source>
</evidence>
<keyword evidence="2" id="KW-0999">Mitochondrion inner membrane</keyword>
<dbReference type="EMBL" id="KI912113">
    <property type="protein sequence ID" value="ETS80093.1"/>
    <property type="molecule type" value="Genomic_DNA"/>
</dbReference>
<keyword evidence="4" id="KW-0472">Membrane</keyword>